<accession>A0ABY7F120</accession>
<gene>
    <name evidence="2" type="ORF">MAR_030467</name>
</gene>
<sequence length="806" mass="90996">MDSTTPVRNLNDSWILKIIEGSITVAEDKYSLLLERLGRVGLYEPIDLCDIEPLNKEERSIVQEILKQVSVYKTRRMQKNFVDRYSSFAKPVVLRNMFQFLTECEYPPQNETKSEIDLRLCEYLLQNNETELIIDLRKNNGRPLSKEFDQFWSALDNYLTEKSVVHERRQSDVNYMPFAMSVEDLQTEIANRLPQGSKIPSVSWMKLNFYPRNPYKNSAINYTGKFKVKFKVQQRLLRATHEDSDFARNQFGLLKKFACKFRDLTSFQCLDDKAIVPVGEPGHAVSAGVRIHHGGIVTASGQNIAMDHDFHIVGIVPLVCFNIDIPSNLNDSFYNGIVNVTVKDKVFKSSNPLRHSTESVSIIRKLMSSDDINMEKPILIRYTDGGPDHRVTYRSVQLCSLLEFIALDLDMIVCAKTAPAMSYLNPAERTMSVLNLALQNVALQREKMQPEFEMMDKGKTLSERNAKFNEKYSESASGPIDTALCQAEVDEAATTEEMNRLLELLKVIDGDVEFDGKNLTKLKSEHIDRFLAKHARCRHYIYQKCVADDCAYCTINPPRIPEELFKELYFVPDSTVNANGYTPFDELYGTETDDSGRPSLTLKPQSTGETRSFVNFSLGQKCAVLSIAVNVESDGLSTLKKEEKSLIRVQEELLFVCCAVLFPGGQYQDIIIVKEGQCCSSPIEVTYYAAKKTTCSAAAPDTTEETSQEPCAGSDENRLVEEDNSTSDANVADKNGLTELTSELKKTRSAVPKDLSLRVDSGQNKKKKLSLSLRKKKLRKTFSQFNDTSTNIDTETLGESSGQTLN</sequence>
<feature type="non-terminal residue" evidence="2">
    <location>
        <position position="806"/>
    </location>
</feature>
<keyword evidence="3" id="KW-1185">Reference proteome</keyword>
<reference evidence="2" key="1">
    <citation type="submission" date="2022-11" db="EMBL/GenBank/DDBJ databases">
        <title>Centuries of genome instability and evolution in soft-shell clam transmissible cancer (bioRxiv).</title>
        <authorList>
            <person name="Hart S.F.M."/>
            <person name="Yonemitsu M.A."/>
            <person name="Giersch R.M."/>
            <person name="Beal B.F."/>
            <person name="Arriagada G."/>
            <person name="Davis B.W."/>
            <person name="Ostrander E.A."/>
            <person name="Goff S.P."/>
            <person name="Metzger M.J."/>
        </authorList>
    </citation>
    <scope>NUCLEOTIDE SEQUENCE</scope>
    <source>
        <strain evidence="2">MELC-2E11</strain>
        <tissue evidence="2">Siphon/mantle</tissue>
    </source>
</reference>
<feature type="region of interest" description="Disordered" evidence="1">
    <location>
        <begin position="698"/>
        <end position="732"/>
    </location>
</feature>
<evidence type="ECO:0000313" key="2">
    <source>
        <dbReference type="EMBL" id="WAR15873.1"/>
    </source>
</evidence>
<organism evidence="2 3">
    <name type="scientific">Mya arenaria</name>
    <name type="common">Soft-shell clam</name>
    <dbReference type="NCBI Taxonomy" id="6604"/>
    <lineage>
        <taxon>Eukaryota</taxon>
        <taxon>Metazoa</taxon>
        <taxon>Spiralia</taxon>
        <taxon>Lophotrochozoa</taxon>
        <taxon>Mollusca</taxon>
        <taxon>Bivalvia</taxon>
        <taxon>Autobranchia</taxon>
        <taxon>Heteroconchia</taxon>
        <taxon>Euheterodonta</taxon>
        <taxon>Imparidentia</taxon>
        <taxon>Neoheterodontei</taxon>
        <taxon>Myida</taxon>
        <taxon>Myoidea</taxon>
        <taxon>Myidae</taxon>
        <taxon>Mya</taxon>
    </lineage>
</organism>
<name>A0ABY7F120_MYAAR</name>
<evidence type="ECO:0000256" key="1">
    <source>
        <dbReference type="SAM" id="MobiDB-lite"/>
    </source>
</evidence>
<dbReference type="Proteomes" id="UP001164746">
    <property type="component" value="Chromosome 10"/>
</dbReference>
<protein>
    <submittedName>
        <fullName evidence="2">Uncharacterized protein</fullName>
    </submittedName>
</protein>
<evidence type="ECO:0000313" key="3">
    <source>
        <dbReference type="Proteomes" id="UP001164746"/>
    </source>
</evidence>
<dbReference type="EMBL" id="CP111021">
    <property type="protein sequence ID" value="WAR15873.1"/>
    <property type="molecule type" value="Genomic_DNA"/>
</dbReference>
<proteinExistence type="predicted"/>